<keyword evidence="5 7" id="KW-0378">Hydrolase</keyword>
<keyword evidence="2 7" id="KW-0540">Nuclease</keyword>
<keyword evidence="4 7" id="KW-0255">Endonuclease</keyword>
<reference evidence="8 9" key="1">
    <citation type="submission" date="2020-07" db="EMBL/GenBank/DDBJ databases">
        <authorList>
            <person name="Feng X."/>
        </authorList>
    </citation>
    <scope>NUCLEOTIDE SEQUENCE [LARGE SCALE GENOMIC DNA]</scope>
    <source>
        <strain evidence="8 9">JCM14086</strain>
    </source>
</reference>
<dbReference type="EC" id="3.1.-.-" evidence="7"/>
<dbReference type="GO" id="GO:0004521">
    <property type="term" value="F:RNA endonuclease activity"/>
    <property type="evidence" value="ECO:0007669"/>
    <property type="project" value="UniProtKB-UniRule"/>
</dbReference>
<organism evidence="8 9">
    <name type="scientific">Puniceicoccus vermicola</name>
    <dbReference type="NCBI Taxonomy" id="388746"/>
    <lineage>
        <taxon>Bacteria</taxon>
        <taxon>Pseudomonadati</taxon>
        <taxon>Verrucomicrobiota</taxon>
        <taxon>Opitutia</taxon>
        <taxon>Puniceicoccales</taxon>
        <taxon>Puniceicoccaceae</taxon>
        <taxon>Puniceicoccus</taxon>
    </lineage>
</organism>
<keyword evidence="3 7" id="KW-0479">Metal-binding</keyword>
<feature type="binding site" evidence="7">
    <location>
        <position position="110"/>
    </location>
    <ligand>
        <name>Zn(2+)</name>
        <dbReference type="ChEBI" id="CHEBI:29105"/>
        <note>catalytic</note>
    </ligand>
</feature>
<dbReference type="GO" id="GO:0008270">
    <property type="term" value="F:zinc ion binding"/>
    <property type="evidence" value="ECO:0007669"/>
    <property type="project" value="UniProtKB-UniRule"/>
</dbReference>
<dbReference type="Pfam" id="PF02130">
    <property type="entry name" value="YbeY"/>
    <property type="match status" value="1"/>
</dbReference>
<dbReference type="PROSITE" id="PS01306">
    <property type="entry name" value="UPF0054"/>
    <property type="match status" value="1"/>
</dbReference>
<evidence type="ECO:0000313" key="8">
    <source>
        <dbReference type="EMBL" id="MBC2600869.1"/>
    </source>
</evidence>
<proteinExistence type="inferred from homology"/>
<feature type="binding site" evidence="7">
    <location>
        <position position="114"/>
    </location>
    <ligand>
        <name>Zn(2+)</name>
        <dbReference type="ChEBI" id="CHEBI:29105"/>
        <note>catalytic</note>
    </ligand>
</feature>
<dbReference type="EMBL" id="JACHVA010000040">
    <property type="protein sequence ID" value="MBC2600869.1"/>
    <property type="molecule type" value="Genomic_DNA"/>
</dbReference>
<evidence type="ECO:0000256" key="3">
    <source>
        <dbReference type="ARBA" id="ARBA00022723"/>
    </source>
</evidence>
<keyword evidence="9" id="KW-1185">Reference proteome</keyword>
<keyword evidence="7" id="KW-0698">rRNA processing</keyword>
<keyword evidence="6 7" id="KW-0862">Zinc</keyword>
<dbReference type="InterPro" id="IPR002036">
    <property type="entry name" value="YbeY"/>
</dbReference>
<comment type="cofactor">
    <cofactor evidence="7">
        <name>Zn(2+)</name>
        <dbReference type="ChEBI" id="CHEBI:29105"/>
    </cofactor>
    <text evidence="7">Binds 1 zinc ion.</text>
</comment>
<evidence type="ECO:0000256" key="7">
    <source>
        <dbReference type="HAMAP-Rule" id="MF_00009"/>
    </source>
</evidence>
<accession>A0A7X1AVW5</accession>
<dbReference type="GO" id="GO:0004222">
    <property type="term" value="F:metalloendopeptidase activity"/>
    <property type="evidence" value="ECO:0007669"/>
    <property type="project" value="InterPro"/>
</dbReference>
<dbReference type="GO" id="GO:0005737">
    <property type="term" value="C:cytoplasm"/>
    <property type="evidence" value="ECO:0007669"/>
    <property type="project" value="UniProtKB-SubCell"/>
</dbReference>
<name>A0A7X1AVW5_9BACT</name>
<evidence type="ECO:0000256" key="2">
    <source>
        <dbReference type="ARBA" id="ARBA00022722"/>
    </source>
</evidence>
<comment type="caution">
    <text evidence="8">The sequence shown here is derived from an EMBL/GenBank/DDBJ whole genome shotgun (WGS) entry which is preliminary data.</text>
</comment>
<evidence type="ECO:0000256" key="1">
    <source>
        <dbReference type="ARBA" id="ARBA00010875"/>
    </source>
</evidence>
<dbReference type="SUPFAM" id="SSF55486">
    <property type="entry name" value="Metalloproteases ('zincins'), catalytic domain"/>
    <property type="match status" value="1"/>
</dbReference>
<feature type="binding site" evidence="7">
    <location>
        <position position="120"/>
    </location>
    <ligand>
        <name>Zn(2+)</name>
        <dbReference type="ChEBI" id="CHEBI:29105"/>
        <note>catalytic</note>
    </ligand>
</feature>
<dbReference type="Gene3D" id="3.40.390.30">
    <property type="entry name" value="Metalloproteases ('zincins'), catalytic domain"/>
    <property type="match status" value="1"/>
</dbReference>
<dbReference type="InterPro" id="IPR020549">
    <property type="entry name" value="YbeY_CS"/>
</dbReference>
<protein>
    <recommendedName>
        <fullName evidence="7">Endoribonuclease YbeY</fullName>
        <ecNumber evidence="7">3.1.-.-</ecNumber>
    </recommendedName>
</protein>
<sequence length="153" mass="16986">MTREIQIISRCDRLTVDEAGVEECLRKLDSDARFAVPDGDLSVVFLGNEEMGELHGTFLGDATPTDVITFPGDTSFGEAGEICVGVEQAEAVYKDHDVSLSHEILLYLAHGWLHLAGYDDKREEDRVEMRRGEKEALAFLLADREPPECSLSD</sequence>
<dbReference type="Proteomes" id="UP000525652">
    <property type="component" value="Unassembled WGS sequence"/>
</dbReference>
<comment type="function">
    <text evidence="7">Single strand-specific metallo-endoribonuclease involved in late-stage 70S ribosome quality control and in maturation of the 3' terminus of the 16S rRNA.</text>
</comment>
<dbReference type="HAMAP" id="MF_00009">
    <property type="entry name" value="Endoribonucl_YbeY"/>
    <property type="match status" value="1"/>
</dbReference>
<keyword evidence="7" id="KW-0690">Ribosome biogenesis</keyword>
<evidence type="ECO:0000256" key="5">
    <source>
        <dbReference type="ARBA" id="ARBA00022801"/>
    </source>
</evidence>
<dbReference type="NCBIfam" id="TIGR00043">
    <property type="entry name" value="rRNA maturation RNase YbeY"/>
    <property type="match status" value="1"/>
</dbReference>
<dbReference type="GO" id="GO:0006364">
    <property type="term" value="P:rRNA processing"/>
    <property type="evidence" value="ECO:0007669"/>
    <property type="project" value="UniProtKB-UniRule"/>
</dbReference>
<dbReference type="AlphaFoldDB" id="A0A7X1AVW5"/>
<evidence type="ECO:0000256" key="6">
    <source>
        <dbReference type="ARBA" id="ARBA00022833"/>
    </source>
</evidence>
<gene>
    <name evidence="7 8" type="primary">ybeY</name>
    <name evidence="8" type="ORF">H5P30_03650</name>
</gene>
<comment type="subcellular location">
    <subcellularLocation>
        <location evidence="7">Cytoplasm</location>
    </subcellularLocation>
</comment>
<dbReference type="InterPro" id="IPR023091">
    <property type="entry name" value="MetalPrtase_cat_dom_sf_prd"/>
</dbReference>
<comment type="similarity">
    <text evidence="1 7">Belongs to the endoribonuclease YbeY family.</text>
</comment>
<evidence type="ECO:0000313" key="9">
    <source>
        <dbReference type="Proteomes" id="UP000525652"/>
    </source>
</evidence>
<keyword evidence="7" id="KW-0963">Cytoplasm</keyword>
<evidence type="ECO:0000256" key="4">
    <source>
        <dbReference type="ARBA" id="ARBA00022759"/>
    </source>
</evidence>